<gene>
    <name evidence="2" type="ORF">EDS130_LOCUS13438</name>
</gene>
<dbReference type="Pfam" id="PF00188">
    <property type="entry name" value="CAP"/>
    <property type="match status" value="1"/>
</dbReference>
<dbReference type="Proteomes" id="UP000663852">
    <property type="component" value="Unassembled WGS sequence"/>
</dbReference>
<dbReference type="Gene3D" id="3.40.33.10">
    <property type="entry name" value="CAP"/>
    <property type="match status" value="1"/>
</dbReference>
<dbReference type="SMART" id="SM00198">
    <property type="entry name" value="SCP"/>
    <property type="match status" value="1"/>
</dbReference>
<evidence type="ECO:0000259" key="1">
    <source>
        <dbReference type="SMART" id="SM00198"/>
    </source>
</evidence>
<dbReference type="SUPFAM" id="SSF55797">
    <property type="entry name" value="PR-1-like"/>
    <property type="match status" value="1"/>
</dbReference>
<proteinExistence type="predicted"/>
<organism evidence="2 3">
    <name type="scientific">Adineta ricciae</name>
    <name type="common">Rotifer</name>
    <dbReference type="NCBI Taxonomy" id="249248"/>
    <lineage>
        <taxon>Eukaryota</taxon>
        <taxon>Metazoa</taxon>
        <taxon>Spiralia</taxon>
        <taxon>Gnathifera</taxon>
        <taxon>Rotifera</taxon>
        <taxon>Eurotatoria</taxon>
        <taxon>Bdelloidea</taxon>
        <taxon>Adinetida</taxon>
        <taxon>Adinetidae</taxon>
        <taxon>Adineta</taxon>
    </lineage>
</organism>
<evidence type="ECO:0000313" key="3">
    <source>
        <dbReference type="Proteomes" id="UP000663852"/>
    </source>
</evidence>
<dbReference type="InterPro" id="IPR014044">
    <property type="entry name" value="CAP_dom"/>
</dbReference>
<dbReference type="InterPro" id="IPR035940">
    <property type="entry name" value="CAP_sf"/>
</dbReference>
<comment type="caution">
    <text evidence="2">The sequence shown here is derived from an EMBL/GenBank/DDBJ whole genome shotgun (WGS) entry which is preliminary data.</text>
</comment>
<accession>A0A814EPV8</accession>
<reference evidence="2" key="1">
    <citation type="submission" date="2021-02" db="EMBL/GenBank/DDBJ databases">
        <authorList>
            <person name="Nowell W R."/>
        </authorList>
    </citation>
    <scope>NUCLEOTIDE SEQUENCE</scope>
</reference>
<name>A0A814EPV8_ADIRI</name>
<sequence>MIDQQHSYCLDKISLYSSPPTENEIGQILKLHNQERIDVQGENMQQMYWSRDLAEIAQRYAERCVFHHDKSIQREAPRIPMPTGQNLDCNGLVSLYGGTIDLNSCECRCTSYARGKLCEKLGCASLPNTCPYGSDKSWCIKYANVPAECPKFCGLCDRYEEMQKYYSILEIQTDIGIGEADIALSVRSDTRISVSFVFIQIIIVRRLIK</sequence>
<dbReference type="AlphaFoldDB" id="A0A814EPV8"/>
<feature type="domain" description="SCP" evidence="1">
    <location>
        <begin position="23"/>
        <end position="147"/>
    </location>
</feature>
<dbReference type="OrthoDB" id="10043185at2759"/>
<dbReference type="EMBL" id="CAJNOJ010000053">
    <property type="protein sequence ID" value="CAF0972366.1"/>
    <property type="molecule type" value="Genomic_DNA"/>
</dbReference>
<protein>
    <recommendedName>
        <fullName evidence="1">SCP domain-containing protein</fullName>
    </recommendedName>
</protein>
<evidence type="ECO:0000313" key="2">
    <source>
        <dbReference type="EMBL" id="CAF0972366.1"/>
    </source>
</evidence>